<evidence type="ECO:0008006" key="5">
    <source>
        <dbReference type="Google" id="ProtNLM"/>
    </source>
</evidence>
<dbReference type="InterPro" id="IPR008979">
    <property type="entry name" value="Galactose-bd-like_sf"/>
</dbReference>
<dbReference type="PANTHER" id="PTHR34987:SF2">
    <property type="entry name" value="B, PUTATIVE (AFU_ORTHOLOGUE AFUA_7G05040)-RELATED"/>
    <property type="match status" value="1"/>
</dbReference>
<dbReference type="Pfam" id="PF17390">
    <property type="entry name" value="Bac_rhamnosid_C"/>
    <property type="match status" value="1"/>
</dbReference>
<feature type="domain" description="Alpha-L-rhamnosidase C-terminal" evidence="2">
    <location>
        <begin position="714"/>
        <end position="767"/>
    </location>
</feature>
<dbReference type="Proteomes" id="UP001059971">
    <property type="component" value="Chromosome 1"/>
</dbReference>
<evidence type="ECO:0000259" key="1">
    <source>
        <dbReference type="Pfam" id="PF17389"/>
    </source>
</evidence>
<dbReference type="Gene3D" id="1.50.10.10">
    <property type="match status" value="1"/>
</dbReference>
<dbReference type="InterPro" id="IPR035398">
    <property type="entry name" value="Bac_rhamnosid_C"/>
</dbReference>
<keyword evidence="4" id="KW-1185">Reference proteome</keyword>
<reference evidence="3" key="1">
    <citation type="submission" date="2018-07" db="EMBL/GenBank/DDBJ databases">
        <title>Complete genome sequence of Sphingomonas bisphenolicum strain AO1, a bisphenol A degradative bacterium isolated from Japanese farm field.</title>
        <authorList>
            <person name="Murakami M."/>
            <person name="Koh M."/>
            <person name="Koba S."/>
            <person name="Matsumura Y."/>
        </authorList>
    </citation>
    <scope>NUCLEOTIDE SEQUENCE</scope>
    <source>
        <strain evidence="3">AO1</strain>
    </source>
</reference>
<dbReference type="Gene3D" id="2.60.120.260">
    <property type="entry name" value="Galactose-binding domain-like"/>
    <property type="match status" value="1"/>
</dbReference>
<dbReference type="Pfam" id="PF17389">
    <property type="entry name" value="Bac_rhamnosid6H"/>
    <property type="match status" value="1"/>
</dbReference>
<protein>
    <recommendedName>
        <fullName evidence="5">Alpha-L-rhamnosidase</fullName>
    </recommendedName>
</protein>
<accession>A0ABM7FX39</accession>
<dbReference type="Gene3D" id="2.60.420.10">
    <property type="entry name" value="Maltose phosphorylase, domain 3"/>
    <property type="match status" value="1"/>
</dbReference>
<organism evidence="3 4">
    <name type="scientific">Sphingomonas bisphenolicum</name>
    <dbReference type="NCBI Taxonomy" id="296544"/>
    <lineage>
        <taxon>Bacteria</taxon>
        <taxon>Pseudomonadati</taxon>
        <taxon>Pseudomonadota</taxon>
        <taxon>Alphaproteobacteria</taxon>
        <taxon>Sphingomonadales</taxon>
        <taxon>Sphingomonadaceae</taxon>
        <taxon>Sphingomonas</taxon>
    </lineage>
</organism>
<dbReference type="InterPro" id="IPR008928">
    <property type="entry name" value="6-hairpin_glycosidase_sf"/>
</dbReference>
<proteinExistence type="predicted"/>
<evidence type="ECO:0000259" key="2">
    <source>
        <dbReference type="Pfam" id="PF17390"/>
    </source>
</evidence>
<sequence length="794" mass="87359">MAQTGAQGWISHAEAGLQARPIVLHFRRTVDLKAKPKSYTVRVTADNRFILYVNGQRVASGPSTGDIAHWREEGIDLAPWLKRGANVVAATVWNGVQPLKLPPNPTAEQMSAAQGAALFTSTAPLLQQSVATGFRLMGDGDAAAIATDKRGWRVKRDTGHGFANGWKQVKFWYYVAGNPETIDAAKADFDAVGPKETGHGWQDAVPAPDAAARTLVADRLPQQRYMPIAAGQVVRTDLPGGMAFPSRAVTIPANSKVKLLLQRDAMVSAYPELSVSGGQGATIKLTWAEALYDAKNRKGDRNLIADRKPIGIWDTFVADGQPRRLAPLWWRTWRYAEIAVETKDQPLRLEGLRAFETGYPFQQVGRFASDDPSLQRIFDVGWRTARIDAHETYMDTAFWEQLQYAGDTRLQMLISYAVSGDPRLAEQAIDAYAASNVEGGLIESAWPTRGHNVIAPFALLWVGMLDDWRMRQPDPAPIIRNIARMRDILDWFEAYRGKSGLLTKNPQWNFVDWVGQSAVDRTEFPSYGQEAQESCLTSAHWLGALQQGAAIEAAFGDAATGRRYAARAETVKAAIRSRCWVPARGLFADNPDGNRFSQHMNALAILYDVGSKDEARAVVDHIIVPGKGIAAPEGVTPVSYYFAWYLAQALVHVGQGARYIGLLDTWRDLLKLNYTTWPEERDGAGQAGTNASTRSDSHAWSAHPTADLLGIVAGIGPDAPGYARLKVEPALGTLRNVSATAATPYGRVRVRYRVHGNRLSAEISRPKDLPGDFFWNGQRHPLTHVTTRLTLPLR</sequence>
<dbReference type="EMBL" id="AP018817">
    <property type="protein sequence ID" value="BBF69676.1"/>
    <property type="molecule type" value="Genomic_DNA"/>
</dbReference>
<dbReference type="PANTHER" id="PTHR34987">
    <property type="entry name" value="C, PUTATIVE (AFU_ORTHOLOGUE AFUA_3G02880)-RELATED"/>
    <property type="match status" value="1"/>
</dbReference>
<dbReference type="SUPFAM" id="SSF49785">
    <property type="entry name" value="Galactose-binding domain-like"/>
    <property type="match status" value="1"/>
</dbReference>
<dbReference type="SUPFAM" id="SSF48208">
    <property type="entry name" value="Six-hairpin glycosidases"/>
    <property type="match status" value="1"/>
</dbReference>
<evidence type="ECO:0000313" key="3">
    <source>
        <dbReference type="EMBL" id="BBF69676.1"/>
    </source>
</evidence>
<gene>
    <name evidence="3" type="ORF">SBA_ch1_18760</name>
</gene>
<dbReference type="InterPro" id="IPR012341">
    <property type="entry name" value="6hp_glycosidase-like_sf"/>
</dbReference>
<name>A0ABM7FX39_9SPHN</name>
<evidence type="ECO:0000313" key="4">
    <source>
        <dbReference type="Proteomes" id="UP001059971"/>
    </source>
</evidence>
<dbReference type="InterPro" id="IPR035396">
    <property type="entry name" value="Bac_rhamnosid6H"/>
</dbReference>
<feature type="domain" description="Alpha-L-rhamnosidase six-hairpin glycosidase" evidence="1">
    <location>
        <begin position="363"/>
        <end position="621"/>
    </location>
</feature>